<gene>
    <name evidence="4 6" type="primary">bamB</name>
    <name evidence="6" type="ORF">COC19_01065</name>
</gene>
<proteinExistence type="inferred from homology"/>
<reference evidence="7" key="1">
    <citation type="submission" date="2017-08" db="EMBL/GenBank/DDBJ databases">
        <title>A dynamic microbial community with high functional redundancy inhabits the cold, oxic subseafloor aquifer.</title>
        <authorList>
            <person name="Tully B.J."/>
            <person name="Wheat C.G."/>
            <person name="Glazer B.T."/>
            <person name="Huber J.A."/>
        </authorList>
    </citation>
    <scope>NUCLEOTIDE SEQUENCE [LARGE SCALE GENOMIC DNA]</scope>
</reference>
<accession>A0A2A4MT18</accession>
<comment type="function">
    <text evidence="4">Part of the outer membrane protein assembly complex, which is involved in assembly and insertion of beta-barrel proteins into the outer membrane.</text>
</comment>
<dbReference type="PANTHER" id="PTHR34512">
    <property type="entry name" value="CELL SURFACE PROTEIN"/>
    <property type="match status" value="1"/>
</dbReference>
<comment type="similarity">
    <text evidence="4">Belongs to the BamB family.</text>
</comment>
<comment type="subcellular location">
    <subcellularLocation>
        <location evidence="4">Cell outer membrane</location>
        <topology evidence="4">Lipid-anchor</topology>
    </subcellularLocation>
</comment>
<dbReference type="InterPro" id="IPR017687">
    <property type="entry name" value="BamB"/>
</dbReference>
<evidence type="ECO:0000313" key="7">
    <source>
        <dbReference type="Proteomes" id="UP000218172"/>
    </source>
</evidence>
<evidence type="ECO:0000259" key="5">
    <source>
        <dbReference type="Pfam" id="PF13360"/>
    </source>
</evidence>
<dbReference type="GO" id="GO:0051205">
    <property type="term" value="P:protein insertion into membrane"/>
    <property type="evidence" value="ECO:0007669"/>
    <property type="project" value="UniProtKB-UniRule"/>
</dbReference>
<feature type="domain" description="Pyrrolo-quinoline quinone repeat" evidence="5">
    <location>
        <begin position="98"/>
        <end position="329"/>
    </location>
</feature>
<evidence type="ECO:0000256" key="2">
    <source>
        <dbReference type="ARBA" id="ARBA00023136"/>
    </source>
</evidence>
<keyword evidence="3 4" id="KW-0998">Cell outer membrane</keyword>
<name>A0A2A4MT18_9GAMM</name>
<comment type="caution">
    <text evidence="6">The sequence shown here is derived from an EMBL/GenBank/DDBJ whole genome shotgun (WGS) entry which is preliminary data.</text>
</comment>
<protein>
    <recommendedName>
        <fullName evidence="4">Outer membrane protein assembly factor BamB</fullName>
    </recommendedName>
</protein>
<dbReference type="PANTHER" id="PTHR34512:SF30">
    <property type="entry name" value="OUTER MEMBRANE PROTEIN ASSEMBLY FACTOR BAMB"/>
    <property type="match status" value="1"/>
</dbReference>
<organism evidence="6 7">
    <name type="scientific">SAR86 cluster bacterium</name>
    <dbReference type="NCBI Taxonomy" id="2030880"/>
    <lineage>
        <taxon>Bacteria</taxon>
        <taxon>Pseudomonadati</taxon>
        <taxon>Pseudomonadota</taxon>
        <taxon>Gammaproteobacteria</taxon>
        <taxon>SAR86 cluster</taxon>
    </lineage>
</organism>
<evidence type="ECO:0000313" key="6">
    <source>
        <dbReference type="EMBL" id="PCH63419.1"/>
    </source>
</evidence>
<dbReference type="SMART" id="SM00564">
    <property type="entry name" value="PQQ"/>
    <property type="match status" value="5"/>
</dbReference>
<evidence type="ECO:0000256" key="3">
    <source>
        <dbReference type="ARBA" id="ARBA00023237"/>
    </source>
</evidence>
<dbReference type="InterPro" id="IPR011047">
    <property type="entry name" value="Quinoprotein_ADH-like_sf"/>
</dbReference>
<dbReference type="GO" id="GO:0043165">
    <property type="term" value="P:Gram-negative-bacterium-type cell outer membrane assembly"/>
    <property type="evidence" value="ECO:0007669"/>
    <property type="project" value="UniProtKB-UniRule"/>
</dbReference>
<dbReference type="AlphaFoldDB" id="A0A2A4MT18"/>
<dbReference type="PROSITE" id="PS51257">
    <property type="entry name" value="PROKAR_LIPOPROTEIN"/>
    <property type="match status" value="1"/>
</dbReference>
<dbReference type="InterPro" id="IPR015943">
    <property type="entry name" value="WD40/YVTN_repeat-like_dom_sf"/>
</dbReference>
<evidence type="ECO:0000256" key="4">
    <source>
        <dbReference type="HAMAP-Rule" id="MF_00923"/>
    </source>
</evidence>
<comment type="subunit">
    <text evidence="4">Part of the Bam complex.</text>
</comment>
<dbReference type="Gene3D" id="2.130.10.10">
    <property type="entry name" value="YVTN repeat-like/Quinoprotein amine dehydrogenase"/>
    <property type="match status" value="1"/>
</dbReference>
<sequence>MQKSSIEASLGIHQSGYQIRRSLIMATMLLSLTACSYLNPLNWFGDDEINAPTELVTIDTQVELNRKWSIKVGNGQGKTFSKLTPAVDGDVIYAVSEDGTVLAVDKNTGEQLWRTRLEQKITGGVGAGNGMVLLGTRNAEVIALTQDGGELIWSSQVSSEVLSAPQTNGDVIVAQTVDGKLVALNAEDGVQRWTYETNLPPLTLRGTSRPVITNDGIVIAGFSNGTLVAVAAEDGVWRWEERVAVPEGRYDIERVIDIDGDLLLTDSIVLVSSYQGNLMGFDVQTGRIVWGLEASSYHGLAEGFGNIYYSDDESHVVGVKNNSDEISWENENLAFRKVSAPTTISNYVAIADFEGYVHLLSQIDGRIIGRTRVDDKGINAKMLAHNNVLYVYGNSGRLTALTLQ</sequence>
<keyword evidence="4" id="KW-0564">Palmitate</keyword>
<dbReference type="EMBL" id="NVQR01000017">
    <property type="protein sequence ID" value="PCH63419.1"/>
    <property type="molecule type" value="Genomic_DNA"/>
</dbReference>
<keyword evidence="2 4" id="KW-0472">Membrane</keyword>
<keyword evidence="4" id="KW-0449">Lipoprotein</keyword>
<dbReference type="SUPFAM" id="SSF50998">
    <property type="entry name" value="Quinoprotein alcohol dehydrogenase-like"/>
    <property type="match status" value="1"/>
</dbReference>
<evidence type="ECO:0000256" key="1">
    <source>
        <dbReference type="ARBA" id="ARBA00022729"/>
    </source>
</evidence>
<dbReference type="NCBIfam" id="TIGR03300">
    <property type="entry name" value="assembly_YfgL"/>
    <property type="match status" value="1"/>
</dbReference>
<keyword evidence="1 4" id="KW-0732">Signal</keyword>
<dbReference type="InterPro" id="IPR002372">
    <property type="entry name" value="PQQ_rpt_dom"/>
</dbReference>
<dbReference type="Proteomes" id="UP000218172">
    <property type="component" value="Unassembled WGS sequence"/>
</dbReference>
<dbReference type="Pfam" id="PF13360">
    <property type="entry name" value="PQQ_2"/>
    <property type="match status" value="1"/>
</dbReference>
<dbReference type="InterPro" id="IPR018391">
    <property type="entry name" value="PQQ_b-propeller_rpt"/>
</dbReference>
<dbReference type="HAMAP" id="MF_00923">
    <property type="entry name" value="OM_assembly_BamB"/>
    <property type="match status" value="1"/>
</dbReference>
<dbReference type="GO" id="GO:0009279">
    <property type="term" value="C:cell outer membrane"/>
    <property type="evidence" value="ECO:0007669"/>
    <property type="project" value="UniProtKB-SubCell"/>
</dbReference>